<keyword evidence="7" id="KW-1185">Reference proteome</keyword>
<dbReference type="SUPFAM" id="SSF57552">
    <property type="entry name" value="Blood coagulation inhibitor (disintegrin)"/>
    <property type="match status" value="1"/>
</dbReference>
<evidence type="ECO:0000313" key="6">
    <source>
        <dbReference type="EMBL" id="EDV20172.1"/>
    </source>
</evidence>
<dbReference type="InterPro" id="IPR034027">
    <property type="entry name" value="Reprolysin_adamalysin"/>
</dbReference>
<comment type="caution">
    <text evidence="3">Lacks conserved residue(s) required for the propagation of feature annotation.</text>
</comment>
<dbReference type="PRINTS" id="PR00289">
    <property type="entry name" value="DISINTEGRIN"/>
</dbReference>
<protein>
    <recommendedName>
        <fullName evidence="8">Peptidase M12B domain-containing protein</fullName>
    </recommendedName>
</protein>
<gene>
    <name evidence="6" type="ORF">TRIADDRAFT_32386</name>
</gene>
<dbReference type="SMART" id="SM00050">
    <property type="entry name" value="DISIN"/>
    <property type="match status" value="1"/>
</dbReference>
<dbReference type="Pfam" id="PF01562">
    <property type="entry name" value="Pep_M12B_propep"/>
    <property type="match status" value="1"/>
</dbReference>
<dbReference type="CTD" id="6758546"/>
<dbReference type="InterPro" id="IPR001590">
    <property type="entry name" value="Peptidase_M12B"/>
</dbReference>
<feature type="binding site" evidence="3">
    <location>
        <position position="293"/>
    </location>
    <ligand>
        <name>Zn(2+)</name>
        <dbReference type="ChEBI" id="CHEBI:29105"/>
        <note>catalytic</note>
    </ligand>
</feature>
<dbReference type="SUPFAM" id="SSF55486">
    <property type="entry name" value="Metalloproteases ('zincins'), catalytic domain"/>
    <property type="match status" value="1"/>
</dbReference>
<dbReference type="Gene3D" id="4.10.70.10">
    <property type="entry name" value="Disintegrin domain"/>
    <property type="match status" value="1"/>
</dbReference>
<dbReference type="Proteomes" id="UP000009022">
    <property type="component" value="Unassembled WGS sequence"/>
</dbReference>
<dbReference type="GO" id="GO:0046872">
    <property type="term" value="F:metal ion binding"/>
    <property type="evidence" value="ECO:0007669"/>
    <property type="project" value="UniProtKB-KW"/>
</dbReference>
<evidence type="ECO:0000256" key="2">
    <source>
        <dbReference type="PROSITE-ProRule" id="PRU00068"/>
    </source>
</evidence>
<dbReference type="PROSITE" id="PS50214">
    <property type="entry name" value="DISINTEGRIN_2"/>
    <property type="match status" value="1"/>
</dbReference>
<sequence length="604" mass="67316">MKISQHRLTIRLERNNQLLPTNYRHIYQNAQGNLVHHKNSNTAADPHCYYHGLENNDPHNYAILSSCHGLQGIFSFQGEIFRIQPSNPQSTSLNSLHVVSKLNHLNHYHRITRSICNIEEADTSSLVGKEINWKPDLWRQRRILNVNTMYIELVIVNDYQQVQKFKGNLTALEENIFQIVNHLDSIYKSVNIRIGLTGIVSWNIKNPITVTNEARRTLDNFATYKINTLSKLFNLDNAQLLTGLSLNQHSGLAYISTICSPQSVGVVQSYDDNFDATVTVIAHELGHNLGMRHDNNDVCHCQFKPDHAYRCIMSSALTEPPPQTFSSCSLDQLNITIQQGKVDCLFNKPIQVITPPRCGNGLQENGEECDCGSLQECANSCCNATTCKLYDGVQCQSGPCCNQCHFKAFGELCRQSINQCDLPEYCNGQSAACPADVVKQSTTPCDNSSGYCYRGSCLTINRQCKTLWGSTSYPALPICWNTLNIRGDNYGFCKQNGNDYKPCNPIDVYCGALQCNSSADNPNGQNIECKSVTINDANSINMLNHVANGTKCGHDKICINHQCLDINKLTDIIQCLPSNCSGHGVSLTSNLSCVDIIINEMLRS</sequence>
<dbReference type="InterPro" id="IPR036436">
    <property type="entry name" value="Disintegrin_dom_sf"/>
</dbReference>
<dbReference type="EMBL" id="DS985262">
    <property type="protein sequence ID" value="EDV20172.1"/>
    <property type="molecule type" value="Genomic_DNA"/>
</dbReference>
<reference evidence="6 7" key="1">
    <citation type="journal article" date="2008" name="Nature">
        <title>The Trichoplax genome and the nature of placozoans.</title>
        <authorList>
            <person name="Srivastava M."/>
            <person name="Begovic E."/>
            <person name="Chapman J."/>
            <person name="Putnam N.H."/>
            <person name="Hellsten U."/>
            <person name="Kawashima T."/>
            <person name="Kuo A."/>
            <person name="Mitros T."/>
            <person name="Salamov A."/>
            <person name="Carpenter M.L."/>
            <person name="Signorovitch A.Y."/>
            <person name="Moreno M.A."/>
            <person name="Kamm K."/>
            <person name="Grimwood J."/>
            <person name="Schmutz J."/>
            <person name="Shapiro H."/>
            <person name="Grigoriev I.V."/>
            <person name="Buss L.W."/>
            <person name="Schierwater B."/>
            <person name="Dellaporta S.L."/>
            <person name="Rokhsar D.S."/>
        </authorList>
    </citation>
    <scope>NUCLEOTIDE SEQUENCE [LARGE SCALE GENOMIC DNA]</scope>
    <source>
        <strain evidence="6 7">Grell-BS-1999</strain>
    </source>
</reference>
<feature type="domain" description="Disintegrin" evidence="4">
    <location>
        <begin position="355"/>
        <end position="441"/>
    </location>
</feature>
<dbReference type="OrthoDB" id="5951731at2759"/>
<dbReference type="InParanoid" id="B3SAW2"/>
<dbReference type="RefSeq" id="XP_002117333.1">
    <property type="nucleotide sequence ID" value="XM_002117297.1"/>
</dbReference>
<dbReference type="PhylomeDB" id="B3SAW2"/>
<dbReference type="FunFam" id="4.10.70.10:FF:000001">
    <property type="entry name" value="Disintegrin and metalloproteinase domain-containing protein 22"/>
    <property type="match status" value="1"/>
</dbReference>
<dbReference type="InterPro" id="IPR002870">
    <property type="entry name" value="Peptidase_M12B_N"/>
</dbReference>
<dbReference type="SMART" id="SM00608">
    <property type="entry name" value="ACR"/>
    <property type="match status" value="1"/>
</dbReference>
<evidence type="ECO:0000313" key="7">
    <source>
        <dbReference type="Proteomes" id="UP000009022"/>
    </source>
</evidence>
<dbReference type="Pfam" id="PF01421">
    <property type="entry name" value="Reprolysin"/>
    <property type="match status" value="1"/>
</dbReference>
<dbReference type="PANTHER" id="PTHR11905">
    <property type="entry name" value="ADAM A DISINTEGRIN AND METALLOPROTEASE DOMAIN"/>
    <property type="match status" value="1"/>
</dbReference>
<dbReference type="OMA" id="CIMSSAL"/>
<dbReference type="CDD" id="cd04269">
    <property type="entry name" value="ZnMc_adamalysin_II_like"/>
    <property type="match status" value="1"/>
</dbReference>
<dbReference type="GeneID" id="6758546"/>
<dbReference type="GO" id="GO:0006508">
    <property type="term" value="P:proteolysis"/>
    <property type="evidence" value="ECO:0000318"/>
    <property type="project" value="GO_Central"/>
</dbReference>
<dbReference type="Pfam" id="PF08516">
    <property type="entry name" value="ADAM_CR"/>
    <property type="match status" value="1"/>
</dbReference>
<dbReference type="HOGENOM" id="CLU_012714_4_2_1"/>
<keyword evidence="3" id="KW-0862">Zinc</keyword>
<dbReference type="eggNOG" id="KOG3607">
    <property type="taxonomic scope" value="Eukaryota"/>
</dbReference>
<feature type="active site" evidence="3">
    <location>
        <position position="284"/>
    </location>
</feature>
<organism evidence="6 7">
    <name type="scientific">Trichoplax adhaerens</name>
    <name type="common">Trichoplax reptans</name>
    <dbReference type="NCBI Taxonomy" id="10228"/>
    <lineage>
        <taxon>Eukaryota</taxon>
        <taxon>Metazoa</taxon>
        <taxon>Placozoa</taxon>
        <taxon>Uniplacotomia</taxon>
        <taxon>Trichoplacea</taxon>
        <taxon>Trichoplacidae</taxon>
        <taxon>Trichoplax</taxon>
    </lineage>
</organism>
<dbReference type="GO" id="GO:0004222">
    <property type="term" value="F:metalloendopeptidase activity"/>
    <property type="evidence" value="ECO:0000318"/>
    <property type="project" value="GO_Central"/>
</dbReference>
<name>B3SAW2_TRIAD</name>
<dbReference type="PROSITE" id="PS50215">
    <property type="entry name" value="ADAM_MEPRO"/>
    <property type="match status" value="1"/>
</dbReference>
<dbReference type="Gene3D" id="3.40.390.10">
    <property type="entry name" value="Collagenase (Catalytic Domain)"/>
    <property type="match status" value="1"/>
</dbReference>
<dbReference type="InterPro" id="IPR024079">
    <property type="entry name" value="MetalloPept_cat_dom_sf"/>
</dbReference>
<dbReference type="InterPro" id="IPR006586">
    <property type="entry name" value="ADAM_Cys-rich"/>
</dbReference>
<evidence type="ECO:0000256" key="1">
    <source>
        <dbReference type="ARBA" id="ARBA00023157"/>
    </source>
</evidence>
<dbReference type="PANTHER" id="PTHR11905:SF159">
    <property type="entry name" value="ADAM METALLOPROTEASE"/>
    <property type="match status" value="1"/>
</dbReference>
<feature type="disulfide bond" evidence="2">
    <location>
        <begin position="413"/>
        <end position="433"/>
    </location>
</feature>
<proteinExistence type="predicted"/>
<dbReference type="Pfam" id="PF00200">
    <property type="entry name" value="Disintegrin"/>
    <property type="match status" value="1"/>
</dbReference>
<evidence type="ECO:0000259" key="5">
    <source>
        <dbReference type="PROSITE" id="PS50215"/>
    </source>
</evidence>
<dbReference type="AlphaFoldDB" id="B3SAW2"/>
<feature type="domain" description="Peptidase M12B" evidence="5">
    <location>
        <begin position="149"/>
        <end position="349"/>
    </location>
</feature>
<dbReference type="InterPro" id="IPR001762">
    <property type="entry name" value="Disintegrin_dom"/>
</dbReference>
<dbReference type="PROSITE" id="PS00427">
    <property type="entry name" value="DISINTEGRIN_1"/>
    <property type="match status" value="1"/>
</dbReference>
<dbReference type="InterPro" id="IPR018358">
    <property type="entry name" value="Disintegrin_CS"/>
</dbReference>
<evidence type="ECO:0008006" key="8">
    <source>
        <dbReference type="Google" id="ProtNLM"/>
    </source>
</evidence>
<dbReference type="FunFam" id="3.40.390.10:FF:000002">
    <property type="entry name" value="Disintegrin and metalloproteinase domain-containing protein 22"/>
    <property type="match status" value="1"/>
</dbReference>
<keyword evidence="1 2" id="KW-1015">Disulfide bond</keyword>
<feature type="binding site" evidence="3">
    <location>
        <position position="287"/>
    </location>
    <ligand>
        <name>Zn(2+)</name>
        <dbReference type="ChEBI" id="CHEBI:29105"/>
        <note>catalytic</note>
    </ligand>
</feature>
<accession>B3SAW2</accession>
<dbReference type="KEGG" id="tad:TRIADDRAFT_32386"/>
<evidence type="ECO:0000259" key="4">
    <source>
        <dbReference type="PROSITE" id="PS50214"/>
    </source>
</evidence>
<keyword evidence="3" id="KW-0479">Metal-binding</keyword>
<evidence type="ECO:0000256" key="3">
    <source>
        <dbReference type="PROSITE-ProRule" id="PRU00276"/>
    </source>
</evidence>
<feature type="binding site" evidence="3">
    <location>
        <position position="283"/>
    </location>
    <ligand>
        <name>Zn(2+)</name>
        <dbReference type="ChEBI" id="CHEBI:29105"/>
        <note>catalytic</note>
    </ligand>
</feature>